<evidence type="ECO:0000313" key="1">
    <source>
        <dbReference type="EMBL" id="QNT59582.1"/>
    </source>
</evidence>
<dbReference type="EMBL" id="CP060414">
    <property type="protein sequence ID" value="QNT59582.1"/>
    <property type="molecule type" value="Genomic_DNA"/>
</dbReference>
<organism evidence="1 2">
    <name type="scientific">Neisseria musculi</name>
    <dbReference type="NCBI Taxonomy" id="1815583"/>
    <lineage>
        <taxon>Bacteria</taxon>
        <taxon>Pseudomonadati</taxon>
        <taxon>Pseudomonadota</taxon>
        <taxon>Betaproteobacteria</taxon>
        <taxon>Neisseriales</taxon>
        <taxon>Neisseriaceae</taxon>
        <taxon>Neisseria</taxon>
    </lineage>
</organism>
<reference evidence="1" key="1">
    <citation type="submission" date="2024-06" db="EMBL/GenBank/DDBJ databases">
        <title>Complete Genome Sequence of mouse commensal type strain Neisseria musculi.</title>
        <authorList>
            <person name="Thapa E."/>
            <person name="Aluvathingal J."/>
            <person name="Nadendla S."/>
            <person name="Mehta A."/>
            <person name="Tettelin H."/>
            <person name="Weyand N.J."/>
        </authorList>
    </citation>
    <scope>NUCLEOTIDE SEQUENCE</scope>
    <source>
        <strain evidence="1">NW831</strain>
    </source>
</reference>
<keyword evidence="2" id="KW-1185">Reference proteome</keyword>
<dbReference type="AlphaFoldDB" id="A0A7H1MD67"/>
<dbReference type="KEGG" id="nmus:H7A79_1262"/>
<gene>
    <name evidence="1" type="ORF">H7A79_1262</name>
</gene>
<dbReference type="RefSeq" id="WP_246408104.1">
    <property type="nucleotide sequence ID" value="NZ_CP060414.2"/>
</dbReference>
<proteinExistence type="predicted"/>
<protein>
    <submittedName>
        <fullName evidence="1">Phage portal domain protein</fullName>
    </submittedName>
</protein>
<accession>A0A7H1MD67</accession>
<sequence>MQDKFGANIIEPVMLTENWYRLHTAPFKAALEDGTLDGLPKDGDILNNLCAFELVNGVPRIPAVRNKGADVRKRHGDAGIAFVLAHYAARELNTGPVRVSSRKAKRRSHFTGGY</sequence>
<name>A0A7H1MD67_9NEIS</name>
<dbReference type="Proteomes" id="UP000516412">
    <property type="component" value="Chromosome"/>
</dbReference>
<evidence type="ECO:0000313" key="2">
    <source>
        <dbReference type="Proteomes" id="UP000516412"/>
    </source>
</evidence>